<sequence>MKRRQFPTIHEKVFRNVSEKELVLDEVFSRIQRFMESDPRATYQLVIGTDAQVFAGHTKFITSVVILRPGRGAWFCYRQVIIPREIVSLQEKLSLETTFSQEIAMYFDAAKRALLEDIVLPHVYHGAELQLFIDIDAGTDAKRNRTSAFVADMVGRIEAMGLSARVKPEAIVASAVSNRFTKTPYRVSPVTVSTAALG</sequence>
<evidence type="ECO:0000313" key="1">
    <source>
        <dbReference type="EMBL" id="MFC7148363.1"/>
    </source>
</evidence>
<dbReference type="PANTHER" id="PTHR39961:SF1">
    <property type="entry name" value="DUF458 DOMAIN-CONTAINING PROTEIN"/>
    <property type="match status" value="1"/>
</dbReference>
<protein>
    <submittedName>
        <fullName evidence="1">Ribonuclease H-like YkuK family protein</fullName>
    </submittedName>
</protein>
<dbReference type="Pfam" id="PF04308">
    <property type="entry name" value="RNaseH_like"/>
    <property type="match status" value="1"/>
</dbReference>
<dbReference type="InterPro" id="IPR007405">
    <property type="entry name" value="Phage_KVP40_Orf299"/>
</dbReference>
<accession>A0ABW2F961</accession>
<gene>
    <name evidence="1" type="ORF">ACFQMJ_07490</name>
</gene>
<dbReference type="EMBL" id="JBHTAI010000004">
    <property type="protein sequence ID" value="MFC7148363.1"/>
    <property type="molecule type" value="Genomic_DNA"/>
</dbReference>
<comment type="caution">
    <text evidence="1">The sequence shown here is derived from an EMBL/GenBank/DDBJ whole genome shotgun (WGS) entry which is preliminary data.</text>
</comment>
<evidence type="ECO:0000313" key="2">
    <source>
        <dbReference type="Proteomes" id="UP001596378"/>
    </source>
</evidence>
<dbReference type="PANTHER" id="PTHR39961">
    <property type="entry name" value="HYPOTHETICAL CYTOSOLIC PROTEIN"/>
    <property type="match status" value="1"/>
</dbReference>
<keyword evidence="2" id="KW-1185">Reference proteome</keyword>
<dbReference type="RefSeq" id="WP_378045348.1">
    <property type="nucleotide sequence ID" value="NZ_JBHMDN010000007.1"/>
</dbReference>
<proteinExistence type="predicted"/>
<reference evidence="2" key="1">
    <citation type="journal article" date="2019" name="Int. J. Syst. Evol. Microbiol.">
        <title>The Global Catalogue of Microorganisms (GCM) 10K type strain sequencing project: providing services to taxonomists for standard genome sequencing and annotation.</title>
        <authorList>
            <consortium name="The Broad Institute Genomics Platform"/>
            <consortium name="The Broad Institute Genome Sequencing Center for Infectious Disease"/>
            <person name="Wu L."/>
            <person name="Ma J."/>
        </authorList>
    </citation>
    <scope>NUCLEOTIDE SEQUENCE [LARGE SCALE GENOMIC DNA]</scope>
    <source>
        <strain evidence="2">KCTC 12907</strain>
    </source>
</reference>
<dbReference type="Proteomes" id="UP001596378">
    <property type="component" value="Unassembled WGS sequence"/>
</dbReference>
<organism evidence="1 2">
    <name type="scientific">Cohnella cellulosilytica</name>
    <dbReference type="NCBI Taxonomy" id="986710"/>
    <lineage>
        <taxon>Bacteria</taxon>
        <taxon>Bacillati</taxon>
        <taxon>Bacillota</taxon>
        <taxon>Bacilli</taxon>
        <taxon>Bacillales</taxon>
        <taxon>Paenibacillaceae</taxon>
        <taxon>Cohnella</taxon>
    </lineage>
</organism>
<name>A0ABW2F961_9BACL</name>